<dbReference type="GeneID" id="108674656"/>
<reference evidence="2" key="1">
    <citation type="submission" date="2025-08" db="UniProtKB">
        <authorList>
            <consortium name="RefSeq"/>
        </authorList>
    </citation>
    <scope>IDENTIFICATION</scope>
    <source>
        <tissue evidence="2">Whole organism</tissue>
    </source>
</reference>
<dbReference type="OrthoDB" id="6402197at2759"/>
<keyword evidence="1" id="KW-1185">Reference proteome</keyword>
<accession>A0A8B7NWK9</accession>
<dbReference type="KEGG" id="hazt:108674656"/>
<proteinExistence type="predicted"/>
<gene>
    <name evidence="2" type="primary">LOC108674656</name>
</gene>
<dbReference type="RefSeq" id="XP_018018105.1">
    <property type="nucleotide sequence ID" value="XM_018162616.2"/>
</dbReference>
<dbReference type="AlphaFoldDB" id="A0A8B7NWK9"/>
<dbReference type="Proteomes" id="UP000694843">
    <property type="component" value="Unplaced"/>
</dbReference>
<name>A0A8B7NWK9_HYAAZ</name>
<protein>
    <submittedName>
        <fullName evidence="2">Uncharacterized protein LOC108674656</fullName>
    </submittedName>
</protein>
<evidence type="ECO:0000313" key="1">
    <source>
        <dbReference type="Proteomes" id="UP000694843"/>
    </source>
</evidence>
<sequence>MFGKLIAYDGTSEDDKMSCQIIILEAEYKNITLTLVGKNAAGDKVRYAGRGASSSVDGVFQLKKVDTQPPKPAIPPIPSLVLGSSSTGSTSVYFAYVSPTEIVIRTCRGVFWNSLHSLYVFSSQPDALGTLNLTCLLNTVKSQPNNGGFNIKPTNFTTDCNLGPI</sequence>
<evidence type="ECO:0000313" key="2">
    <source>
        <dbReference type="RefSeq" id="XP_018018105.1"/>
    </source>
</evidence>
<organism evidence="1 2">
    <name type="scientific">Hyalella azteca</name>
    <name type="common">Amphipod</name>
    <dbReference type="NCBI Taxonomy" id="294128"/>
    <lineage>
        <taxon>Eukaryota</taxon>
        <taxon>Metazoa</taxon>
        <taxon>Ecdysozoa</taxon>
        <taxon>Arthropoda</taxon>
        <taxon>Crustacea</taxon>
        <taxon>Multicrustacea</taxon>
        <taxon>Malacostraca</taxon>
        <taxon>Eumalacostraca</taxon>
        <taxon>Peracarida</taxon>
        <taxon>Amphipoda</taxon>
        <taxon>Senticaudata</taxon>
        <taxon>Talitrida</taxon>
        <taxon>Talitroidea</taxon>
        <taxon>Hyalellidae</taxon>
        <taxon>Hyalella</taxon>
    </lineage>
</organism>